<dbReference type="PANTHER" id="PTHR30221:SF20">
    <property type="entry name" value="SMALL-CONDUCTANCE MECHANOSENSITIVE CHANNEL"/>
    <property type="match status" value="1"/>
</dbReference>
<evidence type="ECO:0000259" key="8">
    <source>
        <dbReference type="Pfam" id="PF00924"/>
    </source>
</evidence>
<feature type="transmembrane region" description="Helical" evidence="7">
    <location>
        <begin position="53"/>
        <end position="74"/>
    </location>
</feature>
<feature type="domain" description="Mechanosensitive ion channel MscS C-terminal" evidence="9">
    <location>
        <begin position="169"/>
        <end position="249"/>
    </location>
</feature>
<dbReference type="GO" id="GO:0008381">
    <property type="term" value="F:mechanosensitive monoatomic ion channel activity"/>
    <property type="evidence" value="ECO:0007669"/>
    <property type="project" value="InterPro"/>
</dbReference>
<comment type="subcellular location">
    <subcellularLocation>
        <location evidence="1">Cell membrane</location>
        <topology evidence="1">Multi-pass membrane protein</topology>
    </subcellularLocation>
</comment>
<proteinExistence type="inferred from homology"/>
<dbReference type="Gene3D" id="3.30.70.100">
    <property type="match status" value="1"/>
</dbReference>
<dbReference type="SUPFAM" id="SSF82689">
    <property type="entry name" value="Mechanosensitive channel protein MscS (YggB), C-terminal domain"/>
    <property type="match status" value="1"/>
</dbReference>
<keyword evidence="3" id="KW-1003">Cell membrane</keyword>
<dbReference type="InterPro" id="IPR049278">
    <property type="entry name" value="MS_channel_C"/>
</dbReference>
<dbReference type="SUPFAM" id="SSF50182">
    <property type="entry name" value="Sm-like ribonucleoproteins"/>
    <property type="match status" value="1"/>
</dbReference>
<keyword evidence="6 7" id="KW-0472">Membrane</keyword>
<dbReference type="Gene3D" id="1.10.287.1260">
    <property type="match status" value="1"/>
</dbReference>
<dbReference type="InterPro" id="IPR011066">
    <property type="entry name" value="MscS_channel_C_sf"/>
</dbReference>
<accession>A0A5D0MLI4</accession>
<dbReference type="InterPro" id="IPR010920">
    <property type="entry name" value="LSM_dom_sf"/>
</dbReference>
<dbReference type="InterPro" id="IPR045275">
    <property type="entry name" value="MscS_archaea/bacteria_type"/>
</dbReference>
<dbReference type="EMBL" id="VSIX01000033">
    <property type="protein sequence ID" value="TYB31429.1"/>
    <property type="molecule type" value="Genomic_DNA"/>
</dbReference>
<dbReference type="Pfam" id="PF21082">
    <property type="entry name" value="MS_channel_3rd"/>
    <property type="match status" value="1"/>
</dbReference>
<dbReference type="AlphaFoldDB" id="A0A5D0MLI4"/>
<dbReference type="Pfam" id="PF21088">
    <property type="entry name" value="MS_channel_1st"/>
    <property type="match status" value="1"/>
</dbReference>
<dbReference type="InterPro" id="IPR011014">
    <property type="entry name" value="MscS_channel_TM-2"/>
</dbReference>
<dbReference type="GO" id="GO:0005886">
    <property type="term" value="C:plasma membrane"/>
    <property type="evidence" value="ECO:0007669"/>
    <property type="project" value="UniProtKB-SubCell"/>
</dbReference>
<evidence type="ECO:0000256" key="4">
    <source>
        <dbReference type="ARBA" id="ARBA00022692"/>
    </source>
</evidence>
<dbReference type="InterPro" id="IPR006685">
    <property type="entry name" value="MscS_channel_2nd"/>
</dbReference>
<dbReference type="PANTHER" id="PTHR30221">
    <property type="entry name" value="SMALL-CONDUCTANCE MECHANOSENSITIVE CHANNEL"/>
    <property type="match status" value="1"/>
</dbReference>
<evidence type="ECO:0000256" key="1">
    <source>
        <dbReference type="ARBA" id="ARBA00004651"/>
    </source>
</evidence>
<keyword evidence="12" id="KW-1185">Reference proteome</keyword>
<feature type="transmembrane region" description="Helical" evidence="7">
    <location>
        <begin position="12"/>
        <end position="32"/>
    </location>
</feature>
<comment type="caution">
    <text evidence="11">The sequence shown here is derived from an EMBL/GenBank/DDBJ whole genome shotgun (WGS) entry which is preliminary data.</text>
</comment>
<evidence type="ECO:0000256" key="6">
    <source>
        <dbReference type="ARBA" id="ARBA00023136"/>
    </source>
</evidence>
<evidence type="ECO:0000313" key="11">
    <source>
        <dbReference type="EMBL" id="TYB31429.1"/>
    </source>
</evidence>
<organism evidence="11 12">
    <name type="scientific">Candidatus Mcinerneyibacterium aminivorans</name>
    <dbReference type="NCBI Taxonomy" id="2703815"/>
    <lineage>
        <taxon>Bacteria</taxon>
        <taxon>Candidatus Macinerneyibacteriota</taxon>
        <taxon>Candidatus Mcinerneyibacteria</taxon>
        <taxon>Candidatus Mcinerneyibacteriales</taxon>
        <taxon>Candidatus Mcinerneyibacteriaceae</taxon>
        <taxon>Candidatus Mcinerneyibacterium</taxon>
    </lineage>
</organism>
<dbReference type="SUPFAM" id="SSF82861">
    <property type="entry name" value="Mechanosensitive channel protein MscS (YggB), transmembrane region"/>
    <property type="match status" value="1"/>
</dbReference>
<evidence type="ECO:0000256" key="5">
    <source>
        <dbReference type="ARBA" id="ARBA00022989"/>
    </source>
</evidence>
<keyword evidence="4 7" id="KW-0812">Transmembrane</keyword>
<feature type="domain" description="Mechanosensitive ion channel transmembrane helices 2/3" evidence="10">
    <location>
        <begin position="53"/>
        <end position="93"/>
    </location>
</feature>
<dbReference type="InterPro" id="IPR049142">
    <property type="entry name" value="MS_channel_1st"/>
</dbReference>
<evidence type="ECO:0000256" key="3">
    <source>
        <dbReference type="ARBA" id="ARBA00022475"/>
    </source>
</evidence>
<name>A0A5D0MLI4_9BACT</name>
<gene>
    <name evidence="11" type="ORF">FXF47_03695</name>
</gene>
<feature type="domain" description="Mechanosensitive ion channel MscS" evidence="8">
    <location>
        <begin position="94"/>
        <end position="161"/>
    </location>
</feature>
<dbReference type="Proteomes" id="UP000324143">
    <property type="component" value="Unassembled WGS sequence"/>
</dbReference>
<keyword evidence="5 7" id="KW-1133">Transmembrane helix</keyword>
<evidence type="ECO:0000313" key="12">
    <source>
        <dbReference type="Proteomes" id="UP000324143"/>
    </source>
</evidence>
<sequence>MEKLLANQYFLIGFKSLIVIIAGSILVKIISLMAGKILKKKLSSQTHILIKKFIFYIGWVIIIMTVLNIVGVKISVVLGAAGIMGIAFGFAAQTSVANIISGLFLISEKSFSIGDVIQIGDTVGVVDSVDLLSIKLKKFNNQYVRIPNENFIKSEVINITKYPIRRLDLNLGVAYKEDPEKVRDILFEIAKNNEYVLDNPEPNFIFTDFGKSSLKIFFGVWFQKQDYIATKNSIMFQIKRRLNEENIEIPFPHITVYRGEESKPFQFQKVNKN</sequence>
<dbReference type="Gene3D" id="2.30.30.60">
    <property type="match status" value="1"/>
</dbReference>
<dbReference type="InterPro" id="IPR023408">
    <property type="entry name" value="MscS_beta-dom_sf"/>
</dbReference>
<evidence type="ECO:0000259" key="9">
    <source>
        <dbReference type="Pfam" id="PF21082"/>
    </source>
</evidence>
<feature type="transmembrane region" description="Helical" evidence="7">
    <location>
        <begin position="80"/>
        <end position="106"/>
    </location>
</feature>
<reference evidence="11" key="1">
    <citation type="submission" date="2019-08" db="EMBL/GenBank/DDBJ databases">
        <title>Genomic characterization of a novel candidate phylum (ARYD3) from a high temperature, high salinity tertiary oil reservoir in north central Oklahoma, USA.</title>
        <authorList>
            <person name="Youssef N.H."/>
            <person name="Yadav A."/>
            <person name="Elshahed M.S."/>
        </authorList>
    </citation>
    <scope>NUCLEOTIDE SEQUENCE [LARGE SCALE GENOMIC DNA]</scope>
    <source>
        <strain evidence="11">ARYD3</strain>
    </source>
</reference>
<comment type="similarity">
    <text evidence="2">Belongs to the MscS (TC 1.A.23) family.</text>
</comment>
<protein>
    <submittedName>
        <fullName evidence="11">Mechanosensitive ion channel family protein</fullName>
    </submittedName>
</protein>
<evidence type="ECO:0000259" key="10">
    <source>
        <dbReference type="Pfam" id="PF21088"/>
    </source>
</evidence>
<dbReference type="Pfam" id="PF00924">
    <property type="entry name" value="MS_channel_2nd"/>
    <property type="match status" value="1"/>
</dbReference>
<evidence type="ECO:0000256" key="7">
    <source>
        <dbReference type="SAM" id="Phobius"/>
    </source>
</evidence>
<evidence type="ECO:0000256" key="2">
    <source>
        <dbReference type="ARBA" id="ARBA00008017"/>
    </source>
</evidence>